<dbReference type="EMBL" id="SHNN01000001">
    <property type="protein sequence ID" value="MCX2979508.1"/>
    <property type="molecule type" value="Genomic_DNA"/>
</dbReference>
<keyword evidence="5" id="KW-1185">Reference proteome</keyword>
<evidence type="ECO:0000313" key="4">
    <source>
        <dbReference type="EMBL" id="MCX2979508.1"/>
    </source>
</evidence>
<protein>
    <submittedName>
        <fullName evidence="4">Rsd/AlgQ family anti-sigma factor</fullName>
    </submittedName>
</protein>
<evidence type="ECO:0000313" key="5">
    <source>
        <dbReference type="Proteomes" id="UP001143362"/>
    </source>
</evidence>
<comment type="similarity">
    <text evidence="3">Belongs to the Rsd/AlgQ family.</text>
</comment>
<keyword evidence="1 3" id="KW-0805">Transcription regulation</keyword>
<accession>A0ABT3TB34</accession>
<dbReference type="RefSeq" id="WP_279243509.1">
    <property type="nucleotide sequence ID" value="NZ_SHNN01000001.1"/>
</dbReference>
<dbReference type="Proteomes" id="UP001143362">
    <property type="component" value="Unassembled WGS sequence"/>
</dbReference>
<evidence type="ECO:0000256" key="1">
    <source>
        <dbReference type="ARBA" id="ARBA00023015"/>
    </source>
</evidence>
<dbReference type="PIRSF" id="PIRSF016548">
    <property type="entry name" value="Rsd_AlgQ"/>
    <property type="match status" value="1"/>
</dbReference>
<name>A0ABT3TB34_9GAMM</name>
<gene>
    <name evidence="4" type="ORF">EYC98_01385</name>
</gene>
<dbReference type="Pfam" id="PF04353">
    <property type="entry name" value="Rsd_AlgQ"/>
    <property type="match status" value="1"/>
</dbReference>
<evidence type="ECO:0000256" key="2">
    <source>
        <dbReference type="ARBA" id="ARBA00023163"/>
    </source>
</evidence>
<organism evidence="4 5">
    <name type="scientific">Candidatus Litorirhabdus singularis</name>
    <dbReference type="NCBI Taxonomy" id="2518993"/>
    <lineage>
        <taxon>Bacteria</taxon>
        <taxon>Pseudomonadati</taxon>
        <taxon>Pseudomonadota</taxon>
        <taxon>Gammaproteobacteria</taxon>
        <taxon>Cellvibrionales</taxon>
        <taxon>Halieaceae</taxon>
        <taxon>Candidatus Litorirhabdus</taxon>
    </lineage>
</organism>
<proteinExistence type="inferred from homology"/>
<dbReference type="InterPro" id="IPR007448">
    <property type="entry name" value="Sigma70_reg_Rsd_AlgQ"/>
</dbReference>
<keyword evidence="2 3" id="KW-0804">Transcription</keyword>
<dbReference type="InterPro" id="IPR038309">
    <property type="entry name" value="Rsd/AlgQ_sf"/>
</dbReference>
<dbReference type="Gene3D" id="1.20.120.1370">
    <property type="entry name" value="Regulator of RNA polymerase sigma(70) subunit, domain 4"/>
    <property type="match status" value="1"/>
</dbReference>
<sequence length="158" mass="17947">MQESFTDNKARWGAVEVLLQKWLRERREILVNYALLAARFSENTAAQEEQQDTLRELCQLLVDYVSVGHFEVFHELLCEAEAFADGSNKLASDIIPSIGDTTEVILGFEEKYALMEPSRGGYTEDLSLLGEILERRFELEDRLIVGLHQTHARAASNS</sequence>
<evidence type="ECO:0000256" key="3">
    <source>
        <dbReference type="RuleBase" id="RU004409"/>
    </source>
</evidence>
<reference evidence="4" key="1">
    <citation type="submission" date="2019-02" db="EMBL/GenBank/DDBJ databases">
        <authorList>
            <person name="Li S.-H."/>
        </authorList>
    </citation>
    <scope>NUCLEOTIDE SEQUENCE</scope>
    <source>
        <strain evidence="4">IMCC14734</strain>
    </source>
</reference>
<comment type="caution">
    <text evidence="4">The sequence shown here is derived from an EMBL/GenBank/DDBJ whole genome shotgun (WGS) entry which is preliminary data.</text>
</comment>